<sequence>MELFHEYKNKYFHFIFRILNLANTGISEEEIIKLVDKEEYEEKAIGKDFRTFEGMLTNEYNPESNLNLLKRIDNKFYAVINEEDKLPLKVRFSKVEKEWLNGLIKEPIVQVLLGREIVSKLEKALININEGNNNIIEFTNKIKRNFGYDYDNVANVFFTILQGIIKETPIRYTNVDKYGNEYIDKLALPIRIEYSIKDDVLRASLYSIEDNRSVLVNLHTLREVKIDEDTKLEINREQILKKLRESKYCDTPITLELQDTRGVVERCFMSFSSFERTSRELDKGKYEMDIYYYTFDESEVINKILSLGPYVKVKSPERVKNILIDRIKKAYE</sequence>
<name>A0ACB5RAA4_9CLOT</name>
<organism evidence="1 2">
    <name type="scientific">Inconstantimicrobium mannanitabidum</name>
    <dbReference type="NCBI Taxonomy" id="1604901"/>
    <lineage>
        <taxon>Bacteria</taxon>
        <taxon>Bacillati</taxon>
        <taxon>Bacillota</taxon>
        <taxon>Clostridia</taxon>
        <taxon>Eubacteriales</taxon>
        <taxon>Clostridiaceae</taxon>
        <taxon>Inconstantimicrobium</taxon>
    </lineage>
</organism>
<reference evidence="1" key="1">
    <citation type="journal article" date="2025" name="Int. J. Syst. Evol. Microbiol.">
        <title>Inconstantimicrobium mannanitabidum sp. nov., a novel member of the family Clostridiaceae isolated from anoxic soil under the treatment of reductive soil disinfestation.</title>
        <authorList>
            <person name="Ueki A."/>
            <person name="Tonouchi A."/>
            <person name="Honma S."/>
            <person name="Kaku N."/>
            <person name="Ueki K."/>
        </authorList>
    </citation>
    <scope>NUCLEOTIDE SEQUENCE</scope>
    <source>
        <strain evidence="1">TW13</strain>
    </source>
</reference>
<evidence type="ECO:0000313" key="2">
    <source>
        <dbReference type="Proteomes" id="UP001058074"/>
    </source>
</evidence>
<evidence type="ECO:0000313" key="1">
    <source>
        <dbReference type="EMBL" id="GKX65959.1"/>
    </source>
</evidence>
<dbReference type="Proteomes" id="UP001058074">
    <property type="component" value="Unassembled WGS sequence"/>
</dbReference>
<proteinExistence type="predicted"/>
<accession>A0ACB5RAA4</accession>
<dbReference type="EMBL" id="BROD01000001">
    <property type="protein sequence ID" value="GKX65959.1"/>
    <property type="molecule type" value="Genomic_DNA"/>
</dbReference>
<gene>
    <name evidence="1" type="ORF">rsdtw13_12170</name>
</gene>
<protein>
    <submittedName>
        <fullName evidence="1">Uncharacterized protein</fullName>
    </submittedName>
</protein>
<comment type="caution">
    <text evidence="1">The sequence shown here is derived from an EMBL/GenBank/DDBJ whole genome shotgun (WGS) entry which is preliminary data.</text>
</comment>
<keyword evidence="2" id="KW-1185">Reference proteome</keyword>